<dbReference type="EMBL" id="MLQR01000030">
    <property type="protein sequence ID" value="OIJ12642.1"/>
    <property type="molecule type" value="Genomic_DNA"/>
</dbReference>
<name>A0A1S2LJF6_9BACI</name>
<dbReference type="RefSeq" id="WP_071309962.1">
    <property type="nucleotide sequence ID" value="NZ_MLQR01000030.1"/>
</dbReference>
<gene>
    <name evidence="1" type="ORF">BKP37_12625</name>
</gene>
<comment type="caution">
    <text evidence="1">The sequence shown here is derived from an EMBL/GenBank/DDBJ whole genome shotgun (WGS) entry which is preliminary data.</text>
</comment>
<organism evidence="1 2">
    <name type="scientific">Anaerobacillus alkalilacustris</name>
    <dbReference type="NCBI Taxonomy" id="393763"/>
    <lineage>
        <taxon>Bacteria</taxon>
        <taxon>Bacillati</taxon>
        <taxon>Bacillota</taxon>
        <taxon>Bacilli</taxon>
        <taxon>Bacillales</taxon>
        <taxon>Bacillaceae</taxon>
        <taxon>Anaerobacillus</taxon>
    </lineage>
</organism>
<dbReference type="AlphaFoldDB" id="A0A1S2LJF6"/>
<protein>
    <submittedName>
        <fullName evidence="1">Uncharacterized protein</fullName>
    </submittedName>
</protein>
<evidence type="ECO:0000313" key="1">
    <source>
        <dbReference type="EMBL" id="OIJ12642.1"/>
    </source>
</evidence>
<accession>A0A1S2LJF6</accession>
<keyword evidence="2" id="KW-1185">Reference proteome</keyword>
<dbReference type="Proteomes" id="UP000179524">
    <property type="component" value="Unassembled WGS sequence"/>
</dbReference>
<reference evidence="1 2" key="1">
    <citation type="submission" date="2016-10" db="EMBL/GenBank/DDBJ databases">
        <title>Draft genome sequences of four alkaliphilic bacteria belonging to the Anaerobacillus genus.</title>
        <authorList>
            <person name="Bassil N.M."/>
            <person name="Lloyd J.R."/>
        </authorList>
    </citation>
    <scope>NUCLEOTIDE SEQUENCE [LARGE SCALE GENOMIC DNA]</scope>
    <source>
        <strain evidence="1 2">DSM 18345</strain>
    </source>
</reference>
<proteinExistence type="predicted"/>
<evidence type="ECO:0000313" key="2">
    <source>
        <dbReference type="Proteomes" id="UP000179524"/>
    </source>
</evidence>
<sequence>MITTTILKIALRDSWSKTDEETIKNTINLLEKWSELIEILERNDADPNFVAECIYLQIDDYDKLNVDLISFLEKAN</sequence>